<keyword evidence="3" id="KW-1185">Reference proteome</keyword>
<evidence type="ECO:0000256" key="1">
    <source>
        <dbReference type="SAM" id="MobiDB-lite"/>
    </source>
</evidence>
<sequence length="92" mass="9858">MHDTIDMLEAIGKDASLRYADGETLASDAALDAASDALKMAILSGQRGELWAELGAQPMQAMQGVQMPQREEDPDQDEGDEPNPSPDSPDKT</sequence>
<name>A0ABW8JWA2_9GAMM</name>
<protein>
    <submittedName>
        <fullName evidence="2">Uncharacterized protein</fullName>
    </submittedName>
</protein>
<feature type="compositionally biased region" description="Pro residues" evidence="1">
    <location>
        <begin position="83"/>
        <end position="92"/>
    </location>
</feature>
<evidence type="ECO:0000313" key="3">
    <source>
        <dbReference type="Proteomes" id="UP001620460"/>
    </source>
</evidence>
<feature type="region of interest" description="Disordered" evidence="1">
    <location>
        <begin position="60"/>
        <end position="92"/>
    </location>
</feature>
<comment type="caution">
    <text evidence="2">The sequence shown here is derived from an EMBL/GenBank/DDBJ whole genome shotgun (WGS) entry which is preliminary data.</text>
</comment>
<reference evidence="2 3" key="1">
    <citation type="submission" date="2020-10" db="EMBL/GenBank/DDBJ databases">
        <title>Phylogeny of dyella-like bacteria.</title>
        <authorList>
            <person name="Fu J."/>
        </authorList>
    </citation>
    <scope>NUCLEOTIDE SEQUENCE [LARGE SCALE GENOMIC DNA]</scope>
    <source>
        <strain evidence="2 3">Gsoil3046</strain>
    </source>
</reference>
<dbReference type="RefSeq" id="WP_404634720.1">
    <property type="nucleotide sequence ID" value="NZ_JADIKM010000004.1"/>
</dbReference>
<dbReference type="EMBL" id="JADIKM010000004">
    <property type="protein sequence ID" value="MFK2905324.1"/>
    <property type="molecule type" value="Genomic_DNA"/>
</dbReference>
<feature type="compositionally biased region" description="Acidic residues" evidence="1">
    <location>
        <begin position="72"/>
        <end position="81"/>
    </location>
</feature>
<proteinExistence type="predicted"/>
<evidence type="ECO:0000313" key="2">
    <source>
        <dbReference type="EMBL" id="MFK2905324.1"/>
    </source>
</evidence>
<gene>
    <name evidence="2" type="ORF">ISP17_15280</name>
</gene>
<dbReference type="Proteomes" id="UP001620460">
    <property type="component" value="Unassembled WGS sequence"/>
</dbReference>
<organism evidence="2 3">
    <name type="scientific">Dyella ginsengisoli</name>
    <dbReference type="NCBI Taxonomy" id="363848"/>
    <lineage>
        <taxon>Bacteria</taxon>
        <taxon>Pseudomonadati</taxon>
        <taxon>Pseudomonadota</taxon>
        <taxon>Gammaproteobacteria</taxon>
        <taxon>Lysobacterales</taxon>
        <taxon>Rhodanobacteraceae</taxon>
        <taxon>Dyella</taxon>
    </lineage>
</organism>
<accession>A0ABW8JWA2</accession>